<evidence type="ECO:0000313" key="6">
    <source>
        <dbReference type="Proteomes" id="UP000009026"/>
    </source>
</evidence>
<dbReference type="InterPro" id="IPR025554">
    <property type="entry name" value="DUF4140"/>
</dbReference>
<accession>A0A0H4X5I2</accession>
<dbReference type="PANTHER" id="PTHR31005:SF8">
    <property type="entry name" value="DUF4139 DOMAIN-CONTAINING PROTEIN"/>
    <property type="match status" value="1"/>
</dbReference>
<sequence>MPALSLTLWALVASAKVSTVVVYPDRAQVTREQTVNCRGPTTARFDAVPLAAAADSLRARAIGATVEGLISEEHTREEFHREQRALLEARQDVLQREATVLDDAEARADDLKALATGYTDVAVDRVTRELTAAKPDTRAWAAAFDAAMAVRQRAMTEHQALSARQRAIEAQRSQVEADLEALQLDAERTERRVEVRLSCPEGTRARVELTYLVGQVSWTPSYEARASENAQTVELATLATVRQATGEDWAGAKLVLSTAQPQRDATLPTIQPLTVSAEERENHRRVLVRRDEQQQHAQAGGAARSSSSNGLEAIPQGLSVQLVVPTPVSIPGDDSAVRVQVAKTRLKAAFNWRTIPKLHPVVFRVARVNNAAPFPLLPGDVDLYRGAGFIGRQPLEHVAQGAPFELTFGVEEGLRVERRVVEELQRPEGLFKGTQRFRYAYQFTLNNLRAHPEEVELSEHYPVSELEDVKVALEPMTTGGYALQADDGIATWKLKLAPGEKRTVDFAFHVDTPSSYETKGL</sequence>
<evidence type="ECO:0000313" key="5">
    <source>
        <dbReference type="EMBL" id="AKQ69128.1"/>
    </source>
</evidence>
<dbReference type="PANTHER" id="PTHR31005">
    <property type="entry name" value="DUF4139 DOMAIN-CONTAINING PROTEIN"/>
    <property type="match status" value="1"/>
</dbReference>
<organism evidence="5 6">
    <name type="scientific">Pseudomyxococcus hansupus</name>
    <dbReference type="NCBI Taxonomy" id="1297742"/>
    <lineage>
        <taxon>Bacteria</taxon>
        <taxon>Pseudomonadati</taxon>
        <taxon>Myxococcota</taxon>
        <taxon>Myxococcia</taxon>
        <taxon>Myxococcales</taxon>
        <taxon>Cystobacterineae</taxon>
        <taxon>Myxococcaceae</taxon>
        <taxon>Pseudomyxococcus</taxon>
    </lineage>
</organism>
<dbReference type="EMBL" id="CP012109">
    <property type="protein sequence ID" value="AKQ69128.1"/>
    <property type="molecule type" value="Genomic_DNA"/>
</dbReference>
<evidence type="ECO:0000259" key="3">
    <source>
        <dbReference type="Pfam" id="PF13598"/>
    </source>
</evidence>
<feature type="region of interest" description="Disordered" evidence="2">
    <location>
        <begin position="289"/>
        <end position="310"/>
    </location>
</feature>
<feature type="domain" description="DUF4139" evidence="3">
    <location>
        <begin position="207"/>
        <end position="513"/>
    </location>
</feature>
<keyword evidence="5" id="KW-0456">Lyase</keyword>
<dbReference type="InterPro" id="IPR037291">
    <property type="entry name" value="DUF4139"/>
</dbReference>
<reference evidence="5 6" key="1">
    <citation type="journal article" date="2016" name="PLoS ONE">
        <title>Complete Genome Sequence and Comparative Genomics of a Novel Myxobacterium Myxococcus hansupus.</title>
        <authorList>
            <person name="Sharma G."/>
            <person name="Narwani T."/>
            <person name="Subramanian S."/>
        </authorList>
    </citation>
    <scope>NUCLEOTIDE SEQUENCE [LARGE SCALE GENOMIC DNA]</scope>
    <source>
        <strain evidence="6">mixupus</strain>
    </source>
</reference>
<dbReference type="OrthoDB" id="9777444at2"/>
<dbReference type="KEGG" id="mym:A176_006040"/>
<evidence type="ECO:0000256" key="2">
    <source>
        <dbReference type="SAM" id="MobiDB-lite"/>
    </source>
</evidence>
<dbReference type="eggNOG" id="COG5316">
    <property type="taxonomic scope" value="Bacteria"/>
</dbReference>
<dbReference type="Pfam" id="PF13598">
    <property type="entry name" value="DUF4139"/>
    <property type="match status" value="1"/>
</dbReference>
<evidence type="ECO:0000259" key="4">
    <source>
        <dbReference type="Pfam" id="PF13600"/>
    </source>
</evidence>
<dbReference type="PATRIC" id="fig|1297742.4.peg.6132"/>
<protein>
    <submittedName>
        <fullName evidence="5">Aspartate ammonia-lyase</fullName>
    </submittedName>
</protein>
<dbReference type="AlphaFoldDB" id="A0A0H4X5I2"/>
<feature type="coiled-coil region" evidence="1">
    <location>
        <begin position="165"/>
        <end position="192"/>
    </location>
</feature>
<name>A0A0H4X5I2_9BACT</name>
<proteinExistence type="predicted"/>
<dbReference type="Pfam" id="PF13600">
    <property type="entry name" value="DUF4140"/>
    <property type="match status" value="1"/>
</dbReference>
<keyword evidence="6" id="KW-1185">Reference proteome</keyword>
<dbReference type="GO" id="GO:0016829">
    <property type="term" value="F:lyase activity"/>
    <property type="evidence" value="ECO:0007669"/>
    <property type="project" value="UniProtKB-KW"/>
</dbReference>
<gene>
    <name evidence="5" type="ORF">A176_006040</name>
</gene>
<keyword evidence="1" id="KW-0175">Coiled coil</keyword>
<feature type="domain" description="DUF4140" evidence="4">
    <location>
        <begin position="20"/>
        <end position="110"/>
    </location>
</feature>
<evidence type="ECO:0000256" key="1">
    <source>
        <dbReference type="SAM" id="Coils"/>
    </source>
</evidence>
<dbReference type="NCBIfam" id="TIGR02231">
    <property type="entry name" value="mucoidy inhibitor MuiA family protein"/>
    <property type="match status" value="1"/>
</dbReference>
<dbReference type="RefSeq" id="WP_002635694.1">
    <property type="nucleotide sequence ID" value="NZ_CP012109.1"/>
</dbReference>
<dbReference type="STRING" id="1297742.A176_006040"/>
<dbReference type="Proteomes" id="UP000009026">
    <property type="component" value="Chromosome"/>
</dbReference>
<dbReference type="InterPro" id="IPR011935">
    <property type="entry name" value="CHP02231"/>
</dbReference>
<feature type="compositionally biased region" description="Low complexity" evidence="2">
    <location>
        <begin position="295"/>
        <end position="308"/>
    </location>
</feature>